<reference evidence="1" key="1">
    <citation type="submission" date="2018-10" db="EMBL/GenBank/DDBJ databases">
        <title>Hidden diversity of soil giant viruses.</title>
        <authorList>
            <person name="Schulz F."/>
            <person name="Alteio L."/>
            <person name="Goudeau D."/>
            <person name="Ryan E.M."/>
            <person name="Malmstrom R.R."/>
            <person name="Blanchard J."/>
            <person name="Woyke T."/>
        </authorList>
    </citation>
    <scope>NUCLEOTIDE SEQUENCE</scope>
    <source>
        <strain evidence="1">HAV1</strain>
    </source>
</reference>
<sequence length="170" mass="20188">MLIVVFGKISSGKTYIADKLSKYLNFHHIKGDDFFTSFQKKFGFFSKKQVKNYVIKQLIPGIEAAFKEHKNIVVCQSLYYESHRAIVAEHFKNSQNMEPLFIQINISKRLYYEQLYSIGLHLWLYAKFKNITYEKSSTAYKIYNLLDDFFGPEFMILKRSHPYLRSLTHE</sequence>
<proteinExistence type="predicted"/>
<dbReference type="Gene3D" id="3.40.50.300">
    <property type="entry name" value="P-loop containing nucleotide triphosphate hydrolases"/>
    <property type="match status" value="1"/>
</dbReference>
<accession>A0A3G5A2T5</accession>
<dbReference type="EMBL" id="MK072281">
    <property type="protein sequence ID" value="AYV81536.1"/>
    <property type="molecule type" value="Genomic_DNA"/>
</dbReference>
<dbReference type="InterPro" id="IPR027417">
    <property type="entry name" value="P-loop_NTPase"/>
</dbReference>
<gene>
    <name evidence="1" type="ORF">Harvfovirus39_15</name>
</gene>
<name>A0A3G5A2T5_9VIRU</name>
<dbReference type="SUPFAM" id="SSF52540">
    <property type="entry name" value="P-loop containing nucleoside triphosphate hydrolases"/>
    <property type="match status" value="1"/>
</dbReference>
<protein>
    <submittedName>
        <fullName evidence="1">Uncharacterized protein</fullName>
    </submittedName>
</protein>
<organism evidence="1">
    <name type="scientific">Harvfovirus sp</name>
    <dbReference type="NCBI Taxonomy" id="2487768"/>
    <lineage>
        <taxon>Viruses</taxon>
        <taxon>Varidnaviria</taxon>
        <taxon>Bamfordvirae</taxon>
        <taxon>Nucleocytoviricota</taxon>
        <taxon>Megaviricetes</taxon>
        <taxon>Imitervirales</taxon>
        <taxon>Mimiviridae</taxon>
        <taxon>Klosneuvirinae</taxon>
    </lineage>
</organism>
<evidence type="ECO:0000313" key="1">
    <source>
        <dbReference type="EMBL" id="AYV81536.1"/>
    </source>
</evidence>